<evidence type="ECO:0000256" key="3">
    <source>
        <dbReference type="PIRSR" id="PIRSR605511-1"/>
    </source>
</evidence>
<proteinExistence type="inferred from homology"/>
<dbReference type="GO" id="GO:0004065">
    <property type="term" value="F:arylsulfatase activity"/>
    <property type="evidence" value="ECO:0007669"/>
    <property type="project" value="TreeGrafter"/>
</dbReference>
<dbReference type="CDD" id="cd16151">
    <property type="entry name" value="sulfatase_like"/>
    <property type="match status" value="1"/>
</dbReference>
<keyword evidence="8" id="KW-1185">Reference proteome</keyword>
<dbReference type="Pfam" id="PF08450">
    <property type="entry name" value="SGL"/>
    <property type="match status" value="1"/>
</dbReference>
<dbReference type="RefSeq" id="WP_139694494.1">
    <property type="nucleotide sequence ID" value="NZ_CP074074.1"/>
</dbReference>
<feature type="domain" description="SMP-30/Gluconolactonase/LRE-like region" evidence="6">
    <location>
        <begin position="493"/>
        <end position="762"/>
    </location>
</feature>
<evidence type="ECO:0000256" key="4">
    <source>
        <dbReference type="PIRSR" id="PIRSR605511-2"/>
    </source>
</evidence>
<reference evidence="7 8" key="1">
    <citation type="submission" date="2019-05" db="EMBL/GenBank/DDBJ databases">
        <title>Tamlana fucoidanivorans sp. nov., isolated from the surface of algae collected from Fujian province in China.</title>
        <authorList>
            <person name="Li J."/>
        </authorList>
    </citation>
    <scope>NUCLEOTIDE SEQUENCE [LARGE SCALE GENOMIC DNA]</scope>
    <source>
        <strain evidence="7 8">CW2-9</strain>
    </source>
</reference>
<feature type="binding site" evidence="4">
    <location>
        <position position="652"/>
    </location>
    <ligand>
        <name>a divalent metal cation</name>
        <dbReference type="ChEBI" id="CHEBI:60240"/>
    </ligand>
</feature>
<evidence type="ECO:0008006" key="9">
    <source>
        <dbReference type="Google" id="ProtNLM"/>
    </source>
</evidence>
<dbReference type="SUPFAM" id="SSF63829">
    <property type="entry name" value="Calcium-dependent phosphotriesterase"/>
    <property type="match status" value="1"/>
</dbReference>
<dbReference type="InterPro" id="IPR013658">
    <property type="entry name" value="SGL"/>
</dbReference>
<dbReference type="InterPro" id="IPR011042">
    <property type="entry name" value="6-blade_b-propeller_TolB-like"/>
</dbReference>
<accession>A0A5C4SRP7</accession>
<feature type="binding site" evidence="4">
    <location>
        <position position="709"/>
    </location>
    <ligand>
        <name>a divalent metal cation</name>
        <dbReference type="ChEBI" id="CHEBI:60240"/>
    </ligand>
</feature>
<keyword evidence="2" id="KW-0378">Hydrolase</keyword>
<evidence type="ECO:0000313" key="8">
    <source>
        <dbReference type="Proteomes" id="UP000308713"/>
    </source>
</evidence>
<evidence type="ECO:0000259" key="6">
    <source>
        <dbReference type="Pfam" id="PF08450"/>
    </source>
</evidence>
<feature type="active site" description="Proton donor/acceptor" evidence="3">
    <location>
        <position position="709"/>
    </location>
</feature>
<dbReference type="Gene3D" id="3.40.720.10">
    <property type="entry name" value="Alkaline Phosphatase, subunit A"/>
    <property type="match status" value="1"/>
</dbReference>
<gene>
    <name evidence="7" type="ORF">FGF67_00450</name>
</gene>
<evidence type="ECO:0000313" key="7">
    <source>
        <dbReference type="EMBL" id="TNJ47032.1"/>
    </source>
</evidence>
<dbReference type="InterPro" id="IPR050738">
    <property type="entry name" value="Sulfatase"/>
</dbReference>
<organism evidence="7 8">
    <name type="scientific">Allotamlana fucoidanivorans</name>
    <dbReference type="NCBI Taxonomy" id="2583814"/>
    <lineage>
        <taxon>Bacteria</taxon>
        <taxon>Pseudomonadati</taxon>
        <taxon>Bacteroidota</taxon>
        <taxon>Flavobacteriia</taxon>
        <taxon>Flavobacteriales</taxon>
        <taxon>Flavobacteriaceae</taxon>
        <taxon>Allotamlana</taxon>
    </lineage>
</organism>
<dbReference type="Proteomes" id="UP000308713">
    <property type="component" value="Unassembled WGS sequence"/>
</dbReference>
<comment type="cofactor">
    <cofactor evidence="4">
        <name>Zn(2+)</name>
        <dbReference type="ChEBI" id="CHEBI:29105"/>
    </cofactor>
    <text evidence="4">Binds 1 divalent metal cation per subunit.</text>
</comment>
<dbReference type="PANTHER" id="PTHR42693:SF53">
    <property type="entry name" value="ENDO-4-O-SULFATASE"/>
    <property type="match status" value="1"/>
</dbReference>
<dbReference type="Gene3D" id="2.120.10.30">
    <property type="entry name" value="TolB, C-terminal domain"/>
    <property type="match status" value="1"/>
</dbReference>
<protein>
    <recommendedName>
        <fullName evidence="9">Sulfatase N-terminal domain-containing protein</fullName>
    </recommendedName>
</protein>
<evidence type="ECO:0000256" key="1">
    <source>
        <dbReference type="ARBA" id="ARBA00008779"/>
    </source>
</evidence>
<sequence length="776" mass="87447">MKLFLINNLHINRTVLKLIAYCIVSMCMGYTSWAYQLQTNSNKRPNIILIMLDDLGYECVGAYGGTSYKTPNIDQLAKTGMLFIQAYAQPLCTNTRVKLMTGKYNYRNWTAFGILNPDQKTFGHLMQDAGYATCIAGKWQLQSYDPVSYPGSEFRRGTGMQVEHAGFDAYCLWHTGHTENKGSRYANPTILQNGTFLSDTTNKYGPDIFSDFINDFINKQKGKPFFVYYPMALTHDPFTPTPQSKAWSTPEKRLQKDTTNFKDMVAYADKIIGKIITNLEKQGLRDNTLVMVYSDNGTHQTIFSKANQQYIQGGKGLTIETGIKVPFIANWPGHIQKEQTAEILIDAIDFLPTMLDVAGKKIPEDFITDGQSFYPTLKGESSNRRDWVYMNYNPKPGAGKDHINPAEFVLNKTYKLYGDGRFYNVEKDKQELKPLNTFTLNQHTKKVKQRFETIIDSLKKYPTYGSIERLDPAFDSIVSIHARIDLVAKGFNWAEGPVWLPKEQTLLFTDVPENKVYQWNDLKGLNLYLNPSGYTGPDINPWPRGGKGANGLGVDAEGNLILCQQGDRVISKLISLKDSLTPKYEPFITNYNGKKFNSPNDLTFDSQGNIYFTDPTYGLKDAKSDLGFSGVFFYSKKDSTVILLDRDIKFPNGVAISHDNKTLYVGDSNTSFPKIFAFDILAPGKLVSKRILFDVTELREKSLSKQCPDGIKLDKNGNLFFAGPDGVLIVTPKGKHLGTIKTNKATGNCEFSEDGRFLFIVSDDLLLRVNLKPYAK</sequence>
<keyword evidence="4" id="KW-0479">Metal-binding</keyword>
<dbReference type="InterPro" id="IPR000917">
    <property type="entry name" value="Sulfatase_N"/>
</dbReference>
<feature type="domain" description="Sulfatase N-terminal" evidence="5">
    <location>
        <begin position="45"/>
        <end position="359"/>
    </location>
</feature>
<dbReference type="InterPro" id="IPR005511">
    <property type="entry name" value="SMP-30"/>
</dbReference>
<evidence type="ECO:0000256" key="2">
    <source>
        <dbReference type="ARBA" id="ARBA00022801"/>
    </source>
</evidence>
<feature type="binding site" evidence="4">
    <location>
        <position position="600"/>
    </location>
    <ligand>
        <name>substrate</name>
    </ligand>
</feature>
<evidence type="ECO:0000259" key="5">
    <source>
        <dbReference type="Pfam" id="PF00884"/>
    </source>
</evidence>
<dbReference type="AlphaFoldDB" id="A0A5C4SRP7"/>
<dbReference type="OrthoDB" id="756520at2"/>
<comment type="similarity">
    <text evidence="1">Belongs to the sulfatase family.</text>
</comment>
<keyword evidence="4" id="KW-0862">Zinc</keyword>
<comment type="caution">
    <text evidence="7">The sequence shown here is derived from an EMBL/GenBank/DDBJ whole genome shotgun (WGS) entry which is preliminary data.</text>
</comment>
<feature type="binding site" evidence="4">
    <location>
        <position position="495"/>
    </location>
    <ligand>
        <name>a divalent metal cation</name>
        <dbReference type="ChEBI" id="CHEBI:60240"/>
    </ligand>
</feature>
<dbReference type="GO" id="GO:0046872">
    <property type="term" value="F:metal ion binding"/>
    <property type="evidence" value="ECO:0007669"/>
    <property type="project" value="UniProtKB-KW"/>
</dbReference>
<dbReference type="InterPro" id="IPR017850">
    <property type="entry name" value="Alkaline_phosphatase_core_sf"/>
</dbReference>
<dbReference type="Pfam" id="PF00884">
    <property type="entry name" value="Sulfatase"/>
    <property type="match status" value="1"/>
</dbReference>
<dbReference type="EMBL" id="VDCS01000001">
    <property type="protein sequence ID" value="TNJ47032.1"/>
    <property type="molecule type" value="Genomic_DNA"/>
</dbReference>
<dbReference type="PRINTS" id="PR01790">
    <property type="entry name" value="SMP30FAMILY"/>
</dbReference>
<dbReference type="PANTHER" id="PTHR42693">
    <property type="entry name" value="ARYLSULFATASE FAMILY MEMBER"/>
    <property type="match status" value="1"/>
</dbReference>
<dbReference type="SUPFAM" id="SSF53649">
    <property type="entry name" value="Alkaline phosphatase-like"/>
    <property type="match status" value="1"/>
</dbReference>
<name>A0A5C4SRP7_9FLAO</name>